<reference evidence="5 6" key="2">
    <citation type="submission" date="2020-06" db="EMBL/GenBank/DDBJ databases">
        <title>Complete Genome Sequence of Clostridium muelleri sp. nov. P21T, an Acid-Alcohol Producing Acetogen Isolated from Old Hay.</title>
        <authorList>
            <person name="Duncan K.E."/>
            <person name="Tanner R.S."/>
        </authorList>
    </citation>
    <scope>NUCLEOTIDE SEQUENCE [LARGE SCALE GENOMIC DNA]</scope>
    <source>
        <strain evidence="5 6">P21</strain>
    </source>
</reference>
<dbReference type="InterPro" id="IPR036390">
    <property type="entry name" value="WH_DNA-bd_sf"/>
</dbReference>
<sequence>MKNNTNISDAELEVMKIIWKYSEITSNKIIEQLESKSKWKPNTIKTLINRLLNKDAISFRKDGKEYYYHSLISEDDYINEESKSFLNKIFNGSINSMVSNFVNNKKLSCEEIEELKDILNKSNSDSSNK</sequence>
<evidence type="ECO:0000256" key="1">
    <source>
        <dbReference type="ARBA" id="ARBA00011046"/>
    </source>
</evidence>
<evidence type="ECO:0000313" key="5">
    <source>
        <dbReference type="EMBL" id="NMM64929.1"/>
    </source>
</evidence>
<organism evidence="5 6">
    <name type="scientific">Clostridium muellerianum</name>
    <dbReference type="NCBI Taxonomy" id="2716538"/>
    <lineage>
        <taxon>Bacteria</taxon>
        <taxon>Bacillati</taxon>
        <taxon>Bacillota</taxon>
        <taxon>Clostridia</taxon>
        <taxon>Eubacteriales</taxon>
        <taxon>Clostridiaceae</taxon>
        <taxon>Clostridium</taxon>
    </lineage>
</organism>
<protein>
    <submittedName>
        <fullName evidence="5">BlaI/MecI/CopY family transcriptional regulator</fullName>
    </submittedName>
</protein>
<evidence type="ECO:0000256" key="3">
    <source>
        <dbReference type="ARBA" id="ARBA00023125"/>
    </source>
</evidence>
<dbReference type="AlphaFoldDB" id="A0A7Y0EK37"/>
<dbReference type="GO" id="GO:0003677">
    <property type="term" value="F:DNA binding"/>
    <property type="evidence" value="ECO:0007669"/>
    <property type="project" value="UniProtKB-KW"/>
</dbReference>
<dbReference type="SUPFAM" id="SSF46785">
    <property type="entry name" value="Winged helix' DNA-binding domain"/>
    <property type="match status" value="1"/>
</dbReference>
<evidence type="ECO:0000313" key="6">
    <source>
        <dbReference type="Proteomes" id="UP000537131"/>
    </source>
</evidence>
<dbReference type="InterPro" id="IPR005650">
    <property type="entry name" value="BlaI_family"/>
</dbReference>
<keyword evidence="4" id="KW-0804">Transcription</keyword>
<keyword evidence="3" id="KW-0238">DNA-binding</keyword>
<accession>A0A7Y0EK37</accession>
<keyword evidence="2" id="KW-0805">Transcription regulation</keyword>
<dbReference type="Gene3D" id="1.10.10.10">
    <property type="entry name" value="Winged helix-like DNA-binding domain superfamily/Winged helix DNA-binding domain"/>
    <property type="match status" value="1"/>
</dbReference>
<proteinExistence type="inferred from homology"/>
<dbReference type="RefSeq" id="WP_169299516.1">
    <property type="nucleotide sequence ID" value="NZ_JABBNI010000058.1"/>
</dbReference>
<dbReference type="InterPro" id="IPR036388">
    <property type="entry name" value="WH-like_DNA-bd_sf"/>
</dbReference>
<dbReference type="GO" id="GO:0045892">
    <property type="term" value="P:negative regulation of DNA-templated transcription"/>
    <property type="evidence" value="ECO:0007669"/>
    <property type="project" value="InterPro"/>
</dbReference>
<name>A0A7Y0EK37_9CLOT</name>
<reference evidence="5 6" key="1">
    <citation type="submission" date="2020-04" db="EMBL/GenBank/DDBJ databases">
        <authorList>
            <person name="Doyle D.A."/>
        </authorList>
    </citation>
    <scope>NUCLEOTIDE SEQUENCE [LARGE SCALE GENOMIC DNA]</scope>
    <source>
        <strain evidence="5 6">P21</strain>
    </source>
</reference>
<gene>
    <name evidence="5" type="ORF">HBE96_20255</name>
</gene>
<dbReference type="Proteomes" id="UP000537131">
    <property type="component" value="Unassembled WGS sequence"/>
</dbReference>
<dbReference type="EMBL" id="JABBNI010000058">
    <property type="protein sequence ID" value="NMM64929.1"/>
    <property type="molecule type" value="Genomic_DNA"/>
</dbReference>
<comment type="similarity">
    <text evidence="1">Belongs to the BlaI transcriptional regulatory family.</text>
</comment>
<dbReference type="PIRSF" id="PIRSF019455">
    <property type="entry name" value="CopR_AtkY"/>
    <property type="match status" value="1"/>
</dbReference>
<dbReference type="Pfam" id="PF03965">
    <property type="entry name" value="Penicillinase_R"/>
    <property type="match status" value="1"/>
</dbReference>
<evidence type="ECO:0000256" key="2">
    <source>
        <dbReference type="ARBA" id="ARBA00023015"/>
    </source>
</evidence>
<comment type="caution">
    <text evidence="5">The sequence shown here is derived from an EMBL/GenBank/DDBJ whole genome shotgun (WGS) entry which is preliminary data.</text>
</comment>
<evidence type="ECO:0000256" key="4">
    <source>
        <dbReference type="ARBA" id="ARBA00023163"/>
    </source>
</evidence>
<dbReference type="Gene3D" id="1.10.4040.10">
    <property type="entry name" value="Penicillinase repressor domain"/>
    <property type="match status" value="1"/>
</dbReference>
<keyword evidence="6" id="KW-1185">Reference proteome</keyword>